<dbReference type="EMBL" id="MK804174">
    <property type="protein sequence ID" value="QFU28434.1"/>
    <property type="molecule type" value="Genomic_RNA"/>
</dbReference>
<dbReference type="RefSeq" id="YP_010088077.1">
    <property type="nucleotide sequence ID" value="NC_055652.1"/>
</dbReference>
<sequence>MMIPTLYLNYSICVTRTLRTVMVFSGDWDVPRFVELVWYVRLESIRWIHFRYIIPIGCFRCESCRFCILEHHFEISSISILLFVYLYANNNIIRLGERLYICKYWPVNGV</sequence>
<protein>
    <submittedName>
        <fullName evidence="2">P13 protein</fullName>
    </submittedName>
</protein>
<evidence type="ECO:0000313" key="1">
    <source>
        <dbReference type="EMBL" id="QFU28428.1"/>
    </source>
</evidence>
<evidence type="ECO:0000313" key="2">
    <source>
        <dbReference type="EMBL" id="QFU28434.1"/>
    </source>
</evidence>
<reference evidence="2" key="1">
    <citation type="submission" date="2019-04" db="EMBL/GenBank/DDBJ databases">
        <title>The genome of Passion fruit green spot virus highlights the polymorphism of the 5'-end of the RNA2 of cileviruses.</title>
        <authorList>
            <person name="Ramos-Gonzalez P.L."/>
            <person name="Santos G."/>
            <person name="Chavi-Jesus C."/>
            <person name="Harakava R."/>
            <person name="Kitajima E.W."/>
            <person name="Freitas-Astua J."/>
        </authorList>
    </citation>
    <scope>NUCLEOTIDE SEQUENCE</scope>
    <source>
        <strain evidence="2">PFGSV/BSB1</strain>
        <strain evidence="1">PFGSV/Snp1</strain>
    </source>
</reference>
<proteinExistence type="predicted"/>
<keyword evidence="3" id="KW-1185">Reference proteome</keyword>
<evidence type="ECO:0000313" key="3">
    <source>
        <dbReference type="Proteomes" id="UP000678543"/>
    </source>
</evidence>
<dbReference type="EMBL" id="MK804172">
    <property type="protein sequence ID" value="QFU28428.1"/>
    <property type="molecule type" value="Genomic_RNA"/>
</dbReference>
<accession>A0A5P9KED8</accession>
<dbReference type="KEGG" id="vg:65246772"/>
<dbReference type="Proteomes" id="UP000678543">
    <property type="component" value="Genome"/>
</dbReference>
<organism evidence="2">
    <name type="scientific">Passion fruit green spot virus</name>
    <dbReference type="NCBI Taxonomy" id="989895"/>
    <lineage>
        <taxon>Viruses</taxon>
        <taxon>Riboviria</taxon>
        <taxon>Orthornavirae</taxon>
        <taxon>Kitrinoviricota</taxon>
        <taxon>Alsuviricetes</taxon>
        <taxon>Martellivirales</taxon>
        <taxon>Kitaviridae</taxon>
        <taxon>Cilevirus</taxon>
        <taxon>Cilevirus passiflorae</taxon>
    </lineage>
</organism>
<name>A0A5P9KED8_9VIRU</name>
<dbReference type="GeneID" id="65246772"/>
<gene>
    <name evidence="2" type="primary">p13</name>
</gene>